<dbReference type="Pfam" id="PF02469">
    <property type="entry name" value="Fasciclin"/>
    <property type="match status" value="1"/>
</dbReference>
<dbReference type="PROSITE" id="PS50213">
    <property type="entry name" value="FAS1"/>
    <property type="match status" value="1"/>
</dbReference>
<dbReference type="PANTHER" id="PTHR10900">
    <property type="entry name" value="PERIOSTIN-RELATED"/>
    <property type="match status" value="1"/>
</dbReference>
<evidence type="ECO:0000256" key="1">
    <source>
        <dbReference type="SAM" id="MobiDB-lite"/>
    </source>
</evidence>
<comment type="caution">
    <text evidence="3">The sequence shown here is derived from an EMBL/GenBank/DDBJ whole genome shotgun (WGS) entry which is preliminary data.</text>
</comment>
<organism evidence="3 4">
    <name type="scientific">Planktosalinus lacus</name>
    <dbReference type="NCBI Taxonomy" id="1526573"/>
    <lineage>
        <taxon>Bacteria</taxon>
        <taxon>Pseudomonadati</taxon>
        <taxon>Bacteroidota</taxon>
        <taxon>Flavobacteriia</taxon>
        <taxon>Flavobacteriales</taxon>
        <taxon>Flavobacteriaceae</taxon>
        <taxon>Planktosalinus</taxon>
    </lineage>
</organism>
<name>A0A8J2VB12_9FLAO</name>
<dbReference type="Proteomes" id="UP000652231">
    <property type="component" value="Unassembled WGS sequence"/>
</dbReference>
<evidence type="ECO:0000259" key="2">
    <source>
        <dbReference type="PROSITE" id="PS50213"/>
    </source>
</evidence>
<dbReference type="InterPro" id="IPR036378">
    <property type="entry name" value="FAS1_dom_sf"/>
</dbReference>
<dbReference type="Gene3D" id="2.30.180.10">
    <property type="entry name" value="FAS1 domain"/>
    <property type="match status" value="1"/>
</dbReference>
<evidence type="ECO:0000313" key="4">
    <source>
        <dbReference type="Proteomes" id="UP000652231"/>
    </source>
</evidence>
<dbReference type="FunFam" id="2.30.180.10:FF:000032">
    <property type="entry name" value="Fasciclin domain-containing protein, putative"/>
    <property type="match status" value="1"/>
</dbReference>
<dbReference type="SMART" id="SM00554">
    <property type="entry name" value="FAS1"/>
    <property type="match status" value="1"/>
</dbReference>
<feature type="region of interest" description="Disordered" evidence="1">
    <location>
        <begin position="1"/>
        <end position="28"/>
    </location>
</feature>
<accession>A0A8J2VB12</accession>
<protein>
    <recommendedName>
        <fullName evidence="2">FAS1 domain-containing protein</fullName>
    </recommendedName>
</protein>
<dbReference type="GO" id="GO:0005615">
    <property type="term" value="C:extracellular space"/>
    <property type="evidence" value="ECO:0007669"/>
    <property type="project" value="TreeGrafter"/>
</dbReference>
<dbReference type="AlphaFoldDB" id="A0A8J2VB12"/>
<reference evidence="3" key="1">
    <citation type="journal article" date="2014" name="Int. J. Syst. Evol. Microbiol.">
        <title>Complete genome sequence of Corynebacterium casei LMG S-19264T (=DSM 44701T), isolated from a smear-ripened cheese.</title>
        <authorList>
            <consortium name="US DOE Joint Genome Institute (JGI-PGF)"/>
            <person name="Walter F."/>
            <person name="Albersmeier A."/>
            <person name="Kalinowski J."/>
            <person name="Ruckert C."/>
        </authorList>
    </citation>
    <scope>NUCLEOTIDE SEQUENCE</scope>
    <source>
        <strain evidence="3">CGMCC 1.12924</strain>
    </source>
</reference>
<dbReference type="SUPFAM" id="SSF82153">
    <property type="entry name" value="FAS1 domain"/>
    <property type="match status" value="1"/>
</dbReference>
<dbReference type="InterPro" id="IPR000782">
    <property type="entry name" value="FAS1_domain"/>
</dbReference>
<gene>
    <name evidence="3" type="ORF">GCM10011312_23990</name>
</gene>
<sequence length="197" mass="22186">MSCKDEPKSESKKEITLSKEQQIEQRQQRLKEREAIREKAKSEVNTIMAVLMFDKNFSELSSLVVSAELVDTLLEEGPFTLFAPNNMALNQYSEEKLKEVLKPRNREDLQSLLKYHIIPGTLTTDELKTMLGQNNNTMSIATLQGEKLNFSLANGKISLKDANNNTINIIKSDIEATNGVIHTISTVAETKTVEVEE</sequence>
<keyword evidence="4" id="KW-1185">Reference proteome</keyword>
<reference evidence="3" key="2">
    <citation type="submission" date="2020-09" db="EMBL/GenBank/DDBJ databases">
        <authorList>
            <person name="Sun Q."/>
            <person name="Zhou Y."/>
        </authorList>
    </citation>
    <scope>NUCLEOTIDE SEQUENCE</scope>
    <source>
        <strain evidence="3">CGMCC 1.12924</strain>
    </source>
</reference>
<dbReference type="EMBL" id="BMGK01000011">
    <property type="protein sequence ID" value="GGD99702.1"/>
    <property type="molecule type" value="Genomic_DNA"/>
</dbReference>
<dbReference type="InterPro" id="IPR050904">
    <property type="entry name" value="Adhesion/Biosynth-related"/>
</dbReference>
<proteinExistence type="predicted"/>
<feature type="domain" description="FAS1" evidence="2">
    <location>
        <begin position="44"/>
        <end position="188"/>
    </location>
</feature>
<evidence type="ECO:0000313" key="3">
    <source>
        <dbReference type="EMBL" id="GGD99702.1"/>
    </source>
</evidence>
<dbReference type="PANTHER" id="PTHR10900:SF77">
    <property type="entry name" value="FI19380P1"/>
    <property type="match status" value="1"/>
</dbReference>